<accession>A0A6N4TJV8</accession>
<evidence type="ECO:0008006" key="3">
    <source>
        <dbReference type="Google" id="ProtNLM"/>
    </source>
</evidence>
<dbReference type="Proteomes" id="UP000464754">
    <property type="component" value="Chromosome"/>
</dbReference>
<reference evidence="2" key="1">
    <citation type="submission" date="2019-05" db="EMBL/GenBank/DDBJ databases">
        <title>Complete genome sequencing of Absiella argi strain JCM 30884.</title>
        <authorList>
            <person name="Sakamoto M."/>
            <person name="Murakami T."/>
            <person name="Mori H."/>
        </authorList>
    </citation>
    <scope>NUCLEOTIDE SEQUENCE [LARGE SCALE GENOMIC DNA]</scope>
    <source>
        <strain evidence="2">JCM 30884</strain>
    </source>
</reference>
<dbReference type="KEGG" id="aarg:Aargi30884_20060"/>
<dbReference type="AlphaFoldDB" id="A0A6N4TJV8"/>
<gene>
    <name evidence="1" type="ORF">Aargi30884_20060</name>
</gene>
<dbReference type="RefSeq" id="WP_163052193.1">
    <property type="nucleotide sequence ID" value="NZ_AP019695.1"/>
</dbReference>
<organism evidence="1 2">
    <name type="scientific">Amedibacterium intestinale</name>
    <dbReference type="NCBI Taxonomy" id="2583452"/>
    <lineage>
        <taxon>Bacteria</taxon>
        <taxon>Bacillati</taxon>
        <taxon>Bacillota</taxon>
        <taxon>Erysipelotrichia</taxon>
        <taxon>Erysipelotrichales</taxon>
        <taxon>Erysipelotrichaceae</taxon>
        <taxon>Amedibacterium</taxon>
    </lineage>
</organism>
<evidence type="ECO:0000313" key="1">
    <source>
        <dbReference type="EMBL" id="BBK23103.1"/>
    </source>
</evidence>
<proteinExistence type="predicted"/>
<keyword evidence="2" id="KW-1185">Reference proteome</keyword>
<sequence length="47" mass="5542">MNGLDIEAYLTYIFETLKQIDHPTEADYRKVLPYSQELPEILKVKSK</sequence>
<name>A0A6N4TJV8_9FIRM</name>
<evidence type="ECO:0000313" key="2">
    <source>
        <dbReference type="Proteomes" id="UP000464754"/>
    </source>
</evidence>
<dbReference type="EMBL" id="AP019695">
    <property type="protein sequence ID" value="BBK23103.1"/>
    <property type="molecule type" value="Genomic_DNA"/>
</dbReference>
<protein>
    <recommendedName>
        <fullName evidence="3">Transposase IS66 C-terminal domain-containing protein</fullName>
    </recommendedName>
</protein>